<dbReference type="Gene3D" id="1.10.1780.10">
    <property type="entry name" value="Clp, N-terminal domain"/>
    <property type="match status" value="1"/>
</dbReference>
<evidence type="ECO:0000259" key="1">
    <source>
        <dbReference type="Pfam" id="PF02861"/>
    </source>
</evidence>
<dbReference type="EMBL" id="JBHUFZ010000032">
    <property type="protein sequence ID" value="MFD1891205.1"/>
    <property type="molecule type" value="Genomic_DNA"/>
</dbReference>
<protein>
    <submittedName>
        <fullName evidence="2">Clp protease N-terminal domain-containing protein</fullName>
    </submittedName>
</protein>
<dbReference type="SUPFAM" id="SSF55961">
    <property type="entry name" value="Bet v1-like"/>
    <property type="match status" value="1"/>
</dbReference>
<name>A0ABW4RY27_9ACTN</name>
<dbReference type="SUPFAM" id="SSF81923">
    <property type="entry name" value="Double Clp-N motif"/>
    <property type="match status" value="1"/>
</dbReference>
<evidence type="ECO:0000313" key="3">
    <source>
        <dbReference type="Proteomes" id="UP001597326"/>
    </source>
</evidence>
<reference evidence="3" key="1">
    <citation type="journal article" date="2019" name="Int. J. Syst. Evol. Microbiol.">
        <title>The Global Catalogue of Microorganisms (GCM) 10K type strain sequencing project: providing services to taxonomists for standard genome sequencing and annotation.</title>
        <authorList>
            <consortium name="The Broad Institute Genomics Platform"/>
            <consortium name="The Broad Institute Genome Sequencing Center for Infectious Disease"/>
            <person name="Wu L."/>
            <person name="Ma J."/>
        </authorList>
    </citation>
    <scope>NUCLEOTIDE SEQUENCE [LARGE SCALE GENOMIC DNA]</scope>
    <source>
        <strain evidence="3">CAIM 431</strain>
    </source>
</reference>
<gene>
    <name evidence="2" type="ORF">ACFSCS_13590</name>
</gene>
<dbReference type="Pfam" id="PF02861">
    <property type="entry name" value="Clp_N"/>
    <property type="match status" value="1"/>
</dbReference>
<comment type="caution">
    <text evidence="2">The sequence shown here is derived from an EMBL/GenBank/DDBJ whole genome shotgun (WGS) entry which is preliminary data.</text>
</comment>
<dbReference type="GO" id="GO:0006508">
    <property type="term" value="P:proteolysis"/>
    <property type="evidence" value="ECO:0007669"/>
    <property type="project" value="UniProtKB-KW"/>
</dbReference>
<accession>A0ABW4RY27</accession>
<dbReference type="InterPro" id="IPR004176">
    <property type="entry name" value="Clp_R_N"/>
</dbReference>
<sequence>MIRLTRLRLALPRTFTLLTTAWHEAQAADAQRITLDHLLLSLLAAGGPASELLARHGATLPSLRAAIRGREVDDLATLGITPPAPRPRRSLRETVAAPRELVLDPEVERLLNALPLRWGEQEMLRQLLEHPSGGPAVALDKAGVDVAALRQEAAGPGAFATGHERTAPVPGLLDGQPESTTVVERFLPVAYPLACRVVREPALMAQWGPYGPEAEASGEVVLPPAAQQERARAKGFTQALHRVVDESTPDRTTVAWQERWTGDDKEQHGFYLHLVLTPAPGGTRLRLTRGAPGFGRLGGLFRRLSALLTPLSTGHLVHGIATVAEGLDESDPQPA</sequence>
<evidence type="ECO:0000313" key="2">
    <source>
        <dbReference type="EMBL" id="MFD1891205.1"/>
    </source>
</evidence>
<dbReference type="InterPro" id="IPR036628">
    <property type="entry name" value="Clp_N_dom_sf"/>
</dbReference>
<keyword evidence="2" id="KW-0378">Hydrolase</keyword>
<dbReference type="GO" id="GO:0008233">
    <property type="term" value="F:peptidase activity"/>
    <property type="evidence" value="ECO:0007669"/>
    <property type="project" value="UniProtKB-KW"/>
</dbReference>
<feature type="domain" description="Clp R" evidence="1">
    <location>
        <begin position="17"/>
        <end position="73"/>
    </location>
</feature>
<keyword evidence="2" id="KW-0645">Protease</keyword>
<organism evidence="2 3">
    <name type="scientific">Luteococcus peritonei</name>
    <dbReference type="NCBI Taxonomy" id="88874"/>
    <lineage>
        <taxon>Bacteria</taxon>
        <taxon>Bacillati</taxon>
        <taxon>Actinomycetota</taxon>
        <taxon>Actinomycetes</taxon>
        <taxon>Propionibacteriales</taxon>
        <taxon>Propionibacteriaceae</taxon>
        <taxon>Luteococcus</taxon>
    </lineage>
</organism>
<dbReference type="Proteomes" id="UP001597326">
    <property type="component" value="Unassembled WGS sequence"/>
</dbReference>
<proteinExistence type="predicted"/>
<keyword evidence="3" id="KW-1185">Reference proteome</keyword>
<dbReference type="RefSeq" id="WP_343875440.1">
    <property type="nucleotide sequence ID" value="NZ_BAAAIX010000033.1"/>
</dbReference>